<dbReference type="GO" id="GO:0043539">
    <property type="term" value="F:protein serine/threonine kinase activator activity"/>
    <property type="evidence" value="ECO:0007669"/>
    <property type="project" value="InterPro"/>
</dbReference>
<dbReference type="SUPFAM" id="SSF56112">
    <property type="entry name" value="Protein kinase-like (PK-like)"/>
    <property type="match status" value="1"/>
</dbReference>
<dbReference type="PANTHER" id="PTHR48014">
    <property type="entry name" value="SERINE/THREONINE-PROTEIN KINASE FRAY2"/>
    <property type="match status" value="1"/>
</dbReference>
<evidence type="ECO:0000313" key="5">
    <source>
        <dbReference type="Proteomes" id="UP000023152"/>
    </source>
</evidence>
<evidence type="ECO:0000256" key="1">
    <source>
        <dbReference type="ARBA" id="ARBA00008874"/>
    </source>
</evidence>
<organism evidence="4 5">
    <name type="scientific">Reticulomyxa filosa</name>
    <dbReference type="NCBI Taxonomy" id="46433"/>
    <lineage>
        <taxon>Eukaryota</taxon>
        <taxon>Sar</taxon>
        <taxon>Rhizaria</taxon>
        <taxon>Retaria</taxon>
        <taxon>Foraminifera</taxon>
        <taxon>Monothalamids</taxon>
        <taxon>Reticulomyxidae</taxon>
        <taxon>Reticulomyxa</taxon>
    </lineage>
</organism>
<dbReference type="Pfam" id="PF00069">
    <property type="entry name" value="Pkinase"/>
    <property type="match status" value="1"/>
</dbReference>
<dbReference type="AlphaFoldDB" id="X6NT96"/>
<evidence type="ECO:0000256" key="2">
    <source>
        <dbReference type="SAM" id="MobiDB-lite"/>
    </source>
</evidence>
<keyword evidence="5" id="KW-1185">Reference proteome</keyword>
<sequence>MAQASESKTDAPQTVWPTSRDSNFKKKKQDVAIKVIELEAQDDSNVDEENPDLILEVQVKKSKIIKKMHYHLKEERKRSPFSKKKKKKERSGDNALVATREYIMPFLAGGSCTDLMRQVSQFQEGFKDENILATILQDVLRGIEYCHKDGRIHRDVKARNILLSETGVALLADFGVSGALVEGGLRKRGRNTLTGTPCWMAPEVMSQQRYNHRADIWSIGITALELAFGKAPYENLQPFKVMMQVMDNEPPTVDDCGKNDFSRAFKSFVSKCLQKDANKRATAKELLASSFFKKAQKHEYIVSNVLKFGTAVKRKPGAPKSVAATKTSVQTVSTSTTNVQQAGNKDKDGESMEFRWSATFSEADAPQQKQQKGRFTVEPVEGMICIL</sequence>
<name>X6NT96_RETFI</name>
<protein>
    <recommendedName>
        <fullName evidence="3">Protein kinase domain-containing protein</fullName>
    </recommendedName>
</protein>
<proteinExistence type="inferred from homology"/>
<dbReference type="GO" id="GO:0004672">
    <property type="term" value="F:protein kinase activity"/>
    <property type="evidence" value="ECO:0007669"/>
    <property type="project" value="InterPro"/>
</dbReference>
<dbReference type="Proteomes" id="UP000023152">
    <property type="component" value="Unassembled WGS sequence"/>
</dbReference>
<gene>
    <name evidence="4" type="ORF">RFI_08165</name>
</gene>
<comment type="caution">
    <text evidence="4">The sequence shown here is derived from an EMBL/GenBank/DDBJ whole genome shotgun (WGS) entry which is preliminary data.</text>
</comment>
<dbReference type="OMA" id="ATREYIM"/>
<dbReference type="PANTHER" id="PTHR48014:SF21">
    <property type="entry name" value="SERINE_THREONINE-PROTEIN KINASE FRAY2"/>
    <property type="match status" value="1"/>
</dbReference>
<reference evidence="4 5" key="1">
    <citation type="journal article" date="2013" name="Curr. Biol.">
        <title>The Genome of the Foraminiferan Reticulomyxa filosa.</title>
        <authorList>
            <person name="Glockner G."/>
            <person name="Hulsmann N."/>
            <person name="Schleicher M."/>
            <person name="Noegel A.A."/>
            <person name="Eichinger L."/>
            <person name="Gallinger C."/>
            <person name="Pawlowski J."/>
            <person name="Sierra R."/>
            <person name="Euteneuer U."/>
            <person name="Pillet L."/>
            <person name="Moustafa A."/>
            <person name="Platzer M."/>
            <person name="Groth M."/>
            <person name="Szafranski K."/>
            <person name="Schliwa M."/>
        </authorList>
    </citation>
    <scope>NUCLEOTIDE SEQUENCE [LARGE SCALE GENOMIC DNA]</scope>
</reference>
<dbReference type="InterPro" id="IPR011009">
    <property type="entry name" value="Kinase-like_dom_sf"/>
</dbReference>
<dbReference type="EMBL" id="ASPP01006346">
    <property type="protein sequence ID" value="ETO28964.1"/>
    <property type="molecule type" value="Genomic_DNA"/>
</dbReference>
<dbReference type="InterPro" id="IPR047173">
    <property type="entry name" value="STRAD_A/B-like"/>
</dbReference>
<comment type="similarity">
    <text evidence="1">Belongs to the protein kinase superfamily. STE Ser/Thr protein kinase family. STE20 subfamily.</text>
</comment>
<evidence type="ECO:0000313" key="4">
    <source>
        <dbReference type="EMBL" id="ETO28964.1"/>
    </source>
</evidence>
<feature type="region of interest" description="Disordered" evidence="2">
    <location>
        <begin position="1"/>
        <end position="27"/>
    </location>
</feature>
<accession>X6NT96</accession>
<dbReference type="PROSITE" id="PS50011">
    <property type="entry name" value="PROTEIN_KINASE_DOM"/>
    <property type="match status" value="1"/>
</dbReference>
<dbReference type="GO" id="GO:0005524">
    <property type="term" value="F:ATP binding"/>
    <property type="evidence" value="ECO:0007669"/>
    <property type="project" value="InterPro"/>
</dbReference>
<dbReference type="Gene3D" id="1.10.510.10">
    <property type="entry name" value="Transferase(Phosphotransferase) domain 1"/>
    <property type="match status" value="1"/>
</dbReference>
<dbReference type="InterPro" id="IPR000719">
    <property type="entry name" value="Prot_kinase_dom"/>
</dbReference>
<feature type="compositionally biased region" description="Polar residues" evidence="2">
    <location>
        <begin position="1"/>
        <end position="21"/>
    </location>
</feature>
<feature type="domain" description="Protein kinase" evidence="3">
    <location>
        <begin position="1"/>
        <end position="301"/>
    </location>
</feature>
<dbReference type="OrthoDB" id="248923at2759"/>
<evidence type="ECO:0000259" key="3">
    <source>
        <dbReference type="PROSITE" id="PS50011"/>
    </source>
</evidence>
<dbReference type="SMART" id="SM00220">
    <property type="entry name" value="S_TKc"/>
    <property type="match status" value="1"/>
</dbReference>